<organism evidence="2 3">
    <name type="scientific">Lignipirellula cremea</name>
    <dbReference type="NCBI Taxonomy" id="2528010"/>
    <lineage>
        <taxon>Bacteria</taxon>
        <taxon>Pseudomonadati</taxon>
        <taxon>Planctomycetota</taxon>
        <taxon>Planctomycetia</taxon>
        <taxon>Pirellulales</taxon>
        <taxon>Pirellulaceae</taxon>
        <taxon>Lignipirellula</taxon>
    </lineage>
</organism>
<gene>
    <name evidence="2" type="ORF">Pla8534_08790</name>
</gene>
<feature type="transmembrane region" description="Helical" evidence="1">
    <location>
        <begin position="336"/>
        <end position="353"/>
    </location>
</feature>
<evidence type="ECO:0000313" key="3">
    <source>
        <dbReference type="Proteomes" id="UP000317648"/>
    </source>
</evidence>
<proteinExistence type="predicted"/>
<reference evidence="2 3" key="1">
    <citation type="submission" date="2019-02" db="EMBL/GenBank/DDBJ databases">
        <title>Deep-cultivation of Planctomycetes and their phenomic and genomic characterization uncovers novel biology.</title>
        <authorList>
            <person name="Wiegand S."/>
            <person name="Jogler M."/>
            <person name="Boedeker C."/>
            <person name="Pinto D."/>
            <person name="Vollmers J."/>
            <person name="Rivas-Marin E."/>
            <person name="Kohn T."/>
            <person name="Peeters S.H."/>
            <person name="Heuer A."/>
            <person name="Rast P."/>
            <person name="Oberbeckmann S."/>
            <person name="Bunk B."/>
            <person name="Jeske O."/>
            <person name="Meyerdierks A."/>
            <person name="Storesund J.E."/>
            <person name="Kallscheuer N."/>
            <person name="Luecker S."/>
            <person name="Lage O.M."/>
            <person name="Pohl T."/>
            <person name="Merkel B.J."/>
            <person name="Hornburger P."/>
            <person name="Mueller R.-W."/>
            <person name="Bruemmer F."/>
            <person name="Labrenz M."/>
            <person name="Spormann A.M."/>
            <person name="Op den Camp H."/>
            <person name="Overmann J."/>
            <person name="Amann R."/>
            <person name="Jetten M.S.M."/>
            <person name="Mascher T."/>
            <person name="Medema M.H."/>
            <person name="Devos D.P."/>
            <person name="Kaster A.-K."/>
            <person name="Ovreas L."/>
            <person name="Rohde M."/>
            <person name="Galperin M.Y."/>
            <person name="Jogler C."/>
        </authorList>
    </citation>
    <scope>NUCLEOTIDE SEQUENCE [LARGE SCALE GENOMIC DNA]</scope>
    <source>
        <strain evidence="2 3">Pla85_3_4</strain>
    </source>
</reference>
<feature type="transmembrane region" description="Helical" evidence="1">
    <location>
        <begin position="129"/>
        <end position="151"/>
    </location>
</feature>
<keyword evidence="1" id="KW-0472">Membrane</keyword>
<feature type="transmembrane region" description="Helical" evidence="1">
    <location>
        <begin position="288"/>
        <end position="308"/>
    </location>
</feature>
<name>A0A518DMN4_9BACT</name>
<feature type="transmembrane region" description="Helical" evidence="1">
    <location>
        <begin position="183"/>
        <end position="204"/>
    </location>
</feature>
<dbReference type="KEGG" id="lcre:Pla8534_08790"/>
<accession>A0A518DMN4</accession>
<dbReference type="AlphaFoldDB" id="A0A518DMN4"/>
<keyword evidence="3" id="KW-1185">Reference proteome</keyword>
<feature type="transmembrane region" description="Helical" evidence="1">
    <location>
        <begin position="64"/>
        <end position="87"/>
    </location>
</feature>
<keyword evidence="1" id="KW-0812">Transmembrane</keyword>
<evidence type="ECO:0000313" key="2">
    <source>
        <dbReference type="EMBL" id="QDU93100.1"/>
    </source>
</evidence>
<sequence>MDTVFPFGFPGPTAFYLTLLVAVFMIHVLFMNYVLAGSAYLAAHTVLFGSADDGTPLSRILRDWLPFMLSAAITAGIAPLLFLQIVYRENFYTANLLLFYRWMAILPVLIAGFYLLYILKSKRIGHWPFVARAAVGVGAFAGFMFVAWSWVENHLLSVHPDVWVEQYASGVLVYRPFELFPRLALWVVGSFPTMALMLAWQVWWESRLDTGMPTAEQTRGAHRTAMIALIAIVLTSICAGAYSLLMPPAARDVVFSMLTLPYVILSVIGVTLELIAWVPQLRAGRLKLVWLSVATVGLMLHFCGMTVINESTRLAAIDISTRYAEHAASAKIGGRWAFGFFLLLNLGLMAYCIRLTSMRRPPEETIETPEKP</sequence>
<keyword evidence="1" id="KW-1133">Transmembrane helix</keyword>
<dbReference type="RefSeq" id="WP_145049610.1">
    <property type="nucleotide sequence ID" value="NZ_CP036433.1"/>
</dbReference>
<evidence type="ECO:0000256" key="1">
    <source>
        <dbReference type="SAM" id="Phobius"/>
    </source>
</evidence>
<feature type="transmembrane region" description="Helical" evidence="1">
    <location>
        <begin position="15"/>
        <end position="43"/>
    </location>
</feature>
<feature type="transmembrane region" description="Helical" evidence="1">
    <location>
        <begin position="225"/>
        <end position="245"/>
    </location>
</feature>
<feature type="transmembrane region" description="Helical" evidence="1">
    <location>
        <begin position="99"/>
        <end position="117"/>
    </location>
</feature>
<dbReference type="EMBL" id="CP036433">
    <property type="protein sequence ID" value="QDU93100.1"/>
    <property type="molecule type" value="Genomic_DNA"/>
</dbReference>
<feature type="transmembrane region" description="Helical" evidence="1">
    <location>
        <begin position="257"/>
        <end position="276"/>
    </location>
</feature>
<dbReference type="OrthoDB" id="9810382at2"/>
<protein>
    <submittedName>
        <fullName evidence="2">Uncharacterized protein</fullName>
    </submittedName>
</protein>
<dbReference type="Proteomes" id="UP000317648">
    <property type="component" value="Chromosome"/>
</dbReference>